<gene>
    <name evidence="1" type="ORF">V5799_027565</name>
</gene>
<dbReference type="AlphaFoldDB" id="A0AAQ4DFD5"/>
<dbReference type="InterPro" id="IPR036618">
    <property type="entry name" value="PtsI_HPr-bd_sf"/>
</dbReference>
<name>A0AAQ4DFD5_AMBAM</name>
<dbReference type="Proteomes" id="UP001321473">
    <property type="component" value="Unassembled WGS sequence"/>
</dbReference>
<comment type="caution">
    <text evidence="1">The sequence shown here is derived from an EMBL/GenBank/DDBJ whole genome shotgun (WGS) entry which is preliminary data.</text>
</comment>
<dbReference type="SUPFAM" id="SSF47831">
    <property type="entry name" value="Enzyme I of the PEP:sugar phosphotransferase system HPr-binding (sub)domain"/>
    <property type="match status" value="1"/>
</dbReference>
<sequence length="107" mass="11976">MKCSLSSGLQEQRARIALCPLCFVCLQELEALKRKLEDQTPGKADDRLKALLSENEALKGAAQRLQEQLCAAQARQGAWDQLAQRLAHRLHDLRDLQHELATLLSTS</sequence>
<dbReference type="EMBL" id="JARKHS020031453">
    <property type="protein sequence ID" value="KAK8761175.1"/>
    <property type="molecule type" value="Genomic_DNA"/>
</dbReference>
<protein>
    <submittedName>
        <fullName evidence="1">Uncharacterized protein</fullName>
    </submittedName>
</protein>
<dbReference type="GO" id="GO:0009401">
    <property type="term" value="P:phosphoenolpyruvate-dependent sugar phosphotransferase system"/>
    <property type="evidence" value="ECO:0007669"/>
    <property type="project" value="InterPro"/>
</dbReference>
<proteinExistence type="predicted"/>
<organism evidence="1 2">
    <name type="scientific">Amblyomma americanum</name>
    <name type="common">Lone star tick</name>
    <dbReference type="NCBI Taxonomy" id="6943"/>
    <lineage>
        <taxon>Eukaryota</taxon>
        <taxon>Metazoa</taxon>
        <taxon>Ecdysozoa</taxon>
        <taxon>Arthropoda</taxon>
        <taxon>Chelicerata</taxon>
        <taxon>Arachnida</taxon>
        <taxon>Acari</taxon>
        <taxon>Parasitiformes</taxon>
        <taxon>Ixodida</taxon>
        <taxon>Ixodoidea</taxon>
        <taxon>Ixodidae</taxon>
        <taxon>Amblyomminae</taxon>
        <taxon>Amblyomma</taxon>
    </lineage>
</organism>
<reference evidence="1 2" key="1">
    <citation type="journal article" date="2023" name="Arcadia Sci">
        <title>De novo assembly of a long-read Amblyomma americanum tick genome.</title>
        <authorList>
            <person name="Chou S."/>
            <person name="Poskanzer K.E."/>
            <person name="Rollins M."/>
            <person name="Thuy-Boun P.S."/>
        </authorList>
    </citation>
    <scope>NUCLEOTIDE SEQUENCE [LARGE SCALE GENOMIC DNA]</scope>
    <source>
        <strain evidence="1">F_SG_1</strain>
        <tissue evidence="1">Salivary glands</tissue>
    </source>
</reference>
<evidence type="ECO:0000313" key="1">
    <source>
        <dbReference type="EMBL" id="KAK8761175.1"/>
    </source>
</evidence>
<evidence type="ECO:0000313" key="2">
    <source>
        <dbReference type="Proteomes" id="UP001321473"/>
    </source>
</evidence>
<accession>A0AAQ4DFD5</accession>
<keyword evidence="2" id="KW-1185">Reference proteome</keyword>